<dbReference type="RefSeq" id="WP_174775782.1">
    <property type="nucleotide sequence ID" value="NZ_LR738855.1"/>
</dbReference>
<dbReference type="KEGG" id="crf:FRC0190_02117"/>
<accession>A0A6I8MDR7</accession>
<dbReference type="AlphaFoldDB" id="A0A6I8MDR7"/>
<proteinExistence type="predicted"/>
<protein>
    <submittedName>
        <fullName evidence="1">Uncharacterized protein</fullName>
    </submittedName>
</protein>
<gene>
    <name evidence="1" type="ORF">FRC0190_02117</name>
</gene>
<evidence type="ECO:0000313" key="1">
    <source>
        <dbReference type="EMBL" id="VZH86189.1"/>
    </source>
</evidence>
<sequence>MQLLALHCGPTADVVIPGATRLDMSEIPTRKELKAVDAAAAAILPEDPTPSLDEIAAMPDVPHLGDPQFAPQPVPEALRVVVVGSDAALSAVVTRLMRADTMWVEVAYVPTGYSHVARLWGLPDNAAQFAVEGQVRPKPLLRDDAGVAIAGIATVTAWDGGELTGEVIVDDTRLIFHEGKKKAPRYGVFGARLESGVSAPGVSARVLTTAIDTPESPSFLHKLRPVPRSQLGDRELHGRALQGGGIDFRVSIDGVSRKRPVDRVTVYRHLRDLQCVRP</sequence>
<evidence type="ECO:0000313" key="2">
    <source>
        <dbReference type="Proteomes" id="UP000423525"/>
    </source>
</evidence>
<name>A0A6I8MDR7_9CORY</name>
<dbReference type="EMBL" id="LR738855">
    <property type="protein sequence ID" value="VZH86189.1"/>
    <property type="molecule type" value="Genomic_DNA"/>
</dbReference>
<dbReference type="Proteomes" id="UP000423525">
    <property type="component" value="Chromosome"/>
</dbReference>
<organism evidence="1 2">
    <name type="scientific">Corynebacterium rouxii</name>
    <dbReference type="NCBI Taxonomy" id="2719119"/>
    <lineage>
        <taxon>Bacteria</taxon>
        <taxon>Bacillati</taxon>
        <taxon>Actinomycetota</taxon>
        <taxon>Actinomycetes</taxon>
        <taxon>Mycobacteriales</taxon>
        <taxon>Corynebacteriaceae</taxon>
        <taxon>Corynebacterium</taxon>
    </lineage>
</organism>
<reference evidence="1 2" key="1">
    <citation type="submission" date="2019-11" db="EMBL/GenBank/DDBJ databases">
        <authorList>
            <person name="Brisse S."/>
        </authorList>
    </citation>
    <scope>NUCLEOTIDE SEQUENCE [LARGE SCALE GENOMIC DNA]</scope>
    <source>
        <strain evidence="1">FRC0190</strain>
    </source>
</reference>